<dbReference type="EMBL" id="MFTJ01000048">
    <property type="protein sequence ID" value="OGI64538.1"/>
    <property type="molecule type" value="Genomic_DNA"/>
</dbReference>
<reference evidence="2 3" key="1">
    <citation type="journal article" date="2016" name="Nat. Commun.">
        <title>Thousands of microbial genomes shed light on interconnected biogeochemical processes in an aquifer system.</title>
        <authorList>
            <person name="Anantharaman K."/>
            <person name="Brown C.T."/>
            <person name="Hug L.A."/>
            <person name="Sharon I."/>
            <person name="Castelle C.J."/>
            <person name="Probst A.J."/>
            <person name="Thomas B.C."/>
            <person name="Singh A."/>
            <person name="Wilkins M.J."/>
            <person name="Karaoz U."/>
            <person name="Brodie E.L."/>
            <person name="Williams K.H."/>
            <person name="Hubbard S.S."/>
            <person name="Banfield J.F."/>
        </authorList>
    </citation>
    <scope>NUCLEOTIDE SEQUENCE [LARGE SCALE GENOMIC DNA]</scope>
</reference>
<dbReference type="PANTHER" id="PTHR34385">
    <property type="entry name" value="D-ALANYL-D-ALANINE CARBOXYPEPTIDASE"/>
    <property type="match status" value="1"/>
</dbReference>
<dbReference type="GO" id="GO:0008233">
    <property type="term" value="F:peptidase activity"/>
    <property type="evidence" value="ECO:0007669"/>
    <property type="project" value="InterPro"/>
</dbReference>
<dbReference type="Proteomes" id="UP000178700">
    <property type="component" value="Unassembled WGS sequence"/>
</dbReference>
<dbReference type="Gene3D" id="3.30.1380.10">
    <property type="match status" value="1"/>
</dbReference>
<comment type="caution">
    <text evidence="2">The sequence shown here is derived from an EMBL/GenBank/DDBJ whole genome shotgun (WGS) entry which is preliminary data.</text>
</comment>
<dbReference type="SUPFAM" id="SSF55166">
    <property type="entry name" value="Hedgehog/DD-peptidase"/>
    <property type="match status" value="1"/>
</dbReference>
<accession>A0A1F6V4K7</accession>
<dbReference type="InterPro" id="IPR009045">
    <property type="entry name" value="Zn_M74/Hedgehog-like"/>
</dbReference>
<dbReference type="PANTHER" id="PTHR34385:SF1">
    <property type="entry name" value="PEPTIDOGLYCAN L-ALANYL-D-GLUTAMATE ENDOPEPTIDASE CWLK"/>
    <property type="match status" value="1"/>
</dbReference>
<evidence type="ECO:0000313" key="3">
    <source>
        <dbReference type="Proteomes" id="UP000178700"/>
    </source>
</evidence>
<proteinExistence type="predicted"/>
<dbReference type="CDD" id="cd14847">
    <property type="entry name" value="DD-carboxypeptidase_like"/>
    <property type="match status" value="1"/>
</dbReference>
<name>A0A1F6V4K7_9BACT</name>
<dbReference type="Pfam" id="PF02557">
    <property type="entry name" value="VanY"/>
    <property type="match status" value="1"/>
</dbReference>
<evidence type="ECO:0000313" key="2">
    <source>
        <dbReference type="EMBL" id="OGI64538.1"/>
    </source>
</evidence>
<dbReference type="InterPro" id="IPR052179">
    <property type="entry name" value="DD-CPase-like"/>
</dbReference>
<dbReference type="GO" id="GO:0006508">
    <property type="term" value="P:proteolysis"/>
    <property type="evidence" value="ECO:0007669"/>
    <property type="project" value="InterPro"/>
</dbReference>
<protein>
    <recommendedName>
        <fullName evidence="1">D-alanyl-D-alanine carboxypeptidase-like core domain-containing protein</fullName>
    </recommendedName>
</protein>
<dbReference type="InterPro" id="IPR003709">
    <property type="entry name" value="VanY-like_core_dom"/>
</dbReference>
<gene>
    <name evidence="2" type="ORF">A2642_04175</name>
</gene>
<dbReference type="AlphaFoldDB" id="A0A1F6V4K7"/>
<sequence length="280" mass="32307">MTNIHKFLLALAVFFLIFLILTPYFTSDFLDLRQQKENEAIAKAELAAKETAKKAIENAQKKIYLMGKFDPVARDDFAPIPTKYNIAGYKIYLREEALNAFEKMAEIATTNNIELNITSATRNFDYQKDLWNKKWEGVTFVDGKDLSKSIPDGQERFEKILEYSAVPGTSRHHWGTDIDINGVNPKYFDTVEGEKVYAWLIENASLFGFCQTYNEKGTERPSGYNEEKWHWSYLPLSKNFTEEYKNLIKDSDIKGFLGEEYVSGENLINNYVMSINPDCI</sequence>
<feature type="domain" description="D-alanyl-D-alanine carboxypeptidase-like core" evidence="1">
    <location>
        <begin position="91"/>
        <end position="235"/>
    </location>
</feature>
<evidence type="ECO:0000259" key="1">
    <source>
        <dbReference type="Pfam" id="PF02557"/>
    </source>
</evidence>
<organism evidence="2 3">
    <name type="scientific">Candidatus Nomurabacteria bacterium RIFCSPHIGHO2_01_FULL_39_10</name>
    <dbReference type="NCBI Taxonomy" id="1801733"/>
    <lineage>
        <taxon>Bacteria</taxon>
        <taxon>Candidatus Nomuraibacteriota</taxon>
    </lineage>
</organism>